<dbReference type="SUPFAM" id="SSF46689">
    <property type="entry name" value="Homeodomain-like"/>
    <property type="match status" value="1"/>
</dbReference>
<dbReference type="InterPro" id="IPR018586">
    <property type="entry name" value="Brinker_DNA-bd"/>
</dbReference>
<dbReference type="InterPro" id="IPR006600">
    <property type="entry name" value="HTH_CenpB_DNA-bd_dom"/>
</dbReference>
<dbReference type="Proteomes" id="UP000597762">
    <property type="component" value="Unassembled WGS sequence"/>
</dbReference>
<dbReference type="PROSITE" id="PS51253">
    <property type="entry name" value="HTH_CENPB"/>
    <property type="match status" value="1"/>
</dbReference>
<evidence type="ECO:0000313" key="4">
    <source>
        <dbReference type="Proteomes" id="UP000597762"/>
    </source>
</evidence>
<protein>
    <recommendedName>
        <fullName evidence="2">HTH CENPB-type domain-containing protein</fullName>
    </recommendedName>
</protein>
<name>A0A812EKL7_ACAPH</name>
<dbReference type="EMBL" id="CAHIKZ030005511">
    <property type="protein sequence ID" value="CAE1327846.1"/>
    <property type="molecule type" value="Genomic_DNA"/>
</dbReference>
<gene>
    <name evidence="3" type="ORF">SPHA_77274</name>
</gene>
<sequence>MAAPRRSYTAGFKLNVVAYAKEMGNRAAGNLFCVNEKQIRYWKKQEDLLRLSHKSKRANRGGSARWSLLEDLLEAWVLEQVAAGKTRLCPKVIQQKAKAIAGEKNIQGFIGGPSWCFRFMRRKKLAFVNVKGRNWIVGNIPSKIYKKNEENLRLNLMLSSGNQMRKSPQTTLGPRELLLPNIEAETQEQTDFAPNNVENVDEMKEEIQEDQTDCNMTLMVSDNQSSHMTQQGTDSVVMDTYQPSSKRLLVVPEHQYSMMSSLSSMWKEQKMCDASIGNGTTIIMVHKVVLMAISPTLLSSSEVRNNCFLRVNFPANISENAMRADYTVTPCYPIRLLFTTILVTT</sequence>
<dbReference type="Gene3D" id="3.30.710.10">
    <property type="entry name" value="Potassium Channel Kv1.1, Chain A"/>
    <property type="match status" value="1"/>
</dbReference>
<dbReference type="SMART" id="SM00674">
    <property type="entry name" value="CENPB"/>
    <property type="match status" value="1"/>
</dbReference>
<keyword evidence="1" id="KW-0238">DNA-binding</keyword>
<comment type="caution">
    <text evidence="3">The sequence shown here is derived from an EMBL/GenBank/DDBJ whole genome shotgun (WGS) entry which is preliminary data.</text>
</comment>
<evidence type="ECO:0000313" key="3">
    <source>
        <dbReference type="EMBL" id="CAE1327846.1"/>
    </source>
</evidence>
<keyword evidence="4" id="KW-1185">Reference proteome</keyword>
<dbReference type="AlphaFoldDB" id="A0A812EKL7"/>
<evidence type="ECO:0000256" key="1">
    <source>
        <dbReference type="ARBA" id="ARBA00023125"/>
    </source>
</evidence>
<dbReference type="InterPro" id="IPR009057">
    <property type="entry name" value="Homeodomain-like_sf"/>
</dbReference>
<dbReference type="Pfam" id="PF03221">
    <property type="entry name" value="HTH_Tnp_Tc5"/>
    <property type="match status" value="1"/>
</dbReference>
<evidence type="ECO:0000259" key="2">
    <source>
        <dbReference type="PROSITE" id="PS51253"/>
    </source>
</evidence>
<organism evidence="3 4">
    <name type="scientific">Acanthosepion pharaonis</name>
    <name type="common">Pharaoh cuttlefish</name>
    <name type="synonym">Sepia pharaonis</name>
    <dbReference type="NCBI Taxonomy" id="158019"/>
    <lineage>
        <taxon>Eukaryota</taxon>
        <taxon>Metazoa</taxon>
        <taxon>Spiralia</taxon>
        <taxon>Lophotrochozoa</taxon>
        <taxon>Mollusca</taxon>
        <taxon>Cephalopoda</taxon>
        <taxon>Coleoidea</taxon>
        <taxon>Decapodiformes</taxon>
        <taxon>Sepiida</taxon>
        <taxon>Sepiina</taxon>
        <taxon>Sepiidae</taxon>
        <taxon>Acanthosepion</taxon>
    </lineage>
</organism>
<dbReference type="SUPFAM" id="SSF54695">
    <property type="entry name" value="POZ domain"/>
    <property type="match status" value="1"/>
</dbReference>
<accession>A0A812EKL7</accession>
<feature type="domain" description="HTH CENPB-type" evidence="2">
    <location>
        <begin position="57"/>
        <end position="129"/>
    </location>
</feature>
<dbReference type="Pfam" id="PF09607">
    <property type="entry name" value="BrkDBD"/>
    <property type="match status" value="1"/>
</dbReference>
<dbReference type="OrthoDB" id="6160402at2759"/>
<dbReference type="GO" id="GO:0003677">
    <property type="term" value="F:DNA binding"/>
    <property type="evidence" value="ECO:0007669"/>
    <property type="project" value="UniProtKB-KW"/>
</dbReference>
<proteinExistence type="predicted"/>
<reference evidence="3" key="1">
    <citation type="submission" date="2021-01" db="EMBL/GenBank/DDBJ databases">
        <authorList>
            <person name="Li R."/>
            <person name="Bekaert M."/>
        </authorList>
    </citation>
    <scope>NUCLEOTIDE SEQUENCE</scope>
    <source>
        <strain evidence="3">Farmed</strain>
    </source>
</reference>
<dbReference type="InterPro" id="IPR011333">
    <property type="entry name" value="SKP1/BTB/POZ_sf"/>
</dbReference>
<dbReference type="Gene3D" id="1.10.10.60">
    <property type="entry name" value="Homeodomain-like"/>
    <property type="match status" value="2"/>
</dbReference>